<keyword evidence="2" id="KW-1185">Reference proteome</keyword>
<protein>
    <submittedName>
        <fullName evidence="1">Uncharacterized protein</fullName>
    </submittedName>
</protein>
<name>A0A850QJG4_9BURK</name>
<gene>
    <name evidence="1" type="ORF">HV832_16385</name>
</gene>
<reference evidence="1 2" key="1">
    <citation type="submission" date="2020-06" db="EMBL/GenBank/DDBJ databases">
        <authorList>
            <person name="Qiu C."/>
            <person name="Liu Z."/>
        </authorList>
    </citation>
    <scope>NUCLEOTIDE SEQUENCE [LARGE SCALE GENOMIC DNA]</scope>
    <source>
        <strain evidence="1 2">EM 1</strain>
    </source>
</reference>
<evidence type="ECO:0000313" key="2">
    <source>
        <dbReference type="Proteomes" id="UP000588051"/>
    </source>
</evidence>
<dbReference type="RefSeq" id="WP_176805045.1">
    <property type="nucleotide sequence ID" value="NZ_JABXYJ010000014.1"/>
</dbReference>
<proteinExistence type="predicted"/>
<evidence type="ECO:0000313" key="1">
    <source>
        <dbReference type="EMBL" id="NVO79398.1"/>
    </source>
</evidence>
<accession>A0A850QJG4</accession>
<dbReference type="AlphaFoldDB" id="A0A850QJG4"/>
<sequence length="105" mass="11960">MESPVITNEYLSTLDIIVREARANGDFESSITDTERTTTISNIQKALRQFGHEVSTGQAEEVYRMYSYNKWSSWISGGCKSPEHAVLMLKEFCHDVRFGENHIGL</sequence>
<dbReference type="EMBL" id="JABXYJ010000014">
    <property type="protein sequence ID" value="NVO79398.1"/>
    <property type="molecule type" value="Genomic_DNA"/>
</dbReference>
<dbReference type="Proteomes" id="UP000588051">
    <property type="component" value="Unassembled WGS sequence"/>
</dbReference>
<comment type="caution">
    <text evidence="1">The sequence shown here is derived from an EMBL/GenBank/DDBJ whole genome shotgun (WGS) entry which is preliminary data.</text>
</comment>
<organism evidence="1 2">
    <name type="scientific">Undibacterium oligocarboniphilum</name>
    <dbReference type="NCBI Taxonomy" id="666702"/>
    <lineage>
        <taxon>Bacteria</taxon>
        <taxon>Pseudomonadati</taxon>
        <taxon>Pseudomonadota</taxon>
        <taxon>Betaproteobacteria</taxon>
        <taxon>Burkholderiales</taxon>
        <taxon>Oxalobacteraceae</taxon>
        <taxon>Undibacterium</taxon>
    </lineage>
</organism>